<gene>
    <name evidence="11" type="ORF">UH38_21410</name>
</gene>
<evidence type="ECO:0000313" key="12">
    <source>
        <dbReference type="Proteomes" id="UP000032452"/>
    </source>
</evidence>
<comment type="similarity">
    <text evidence="2">Belongs to the MscS (TC 1.A.23) family.</text>
</comment>
<name>A0A0D8ZM50_9CYAN</name>
<dbReference type="GO" id="GO:0005886">
    <property type="term" value="C:plasma membrane"/>
    <property type="evidence" value="ECO:0007669"/>
    <property type="project" value="UniProtKB-SubCell"/>
</dbReference>
<keyword evidence="5 7" id="KW-1133">Transmembrane helix</keyword>
<dbReference type="InterPro" id="IPR045276">
    <property type="entry name" value="YbiO_bact"/>
</dbReference>
<feature type="transmembrane region" description="Helical" evidence="7">
    <location>
        <begin position="256"/>
        <end position="274"/>
    </location>
</feature>
<dbReference type="Pfam" id="PF21082">
    <property type="entry name" value="MS_channel_3rd"/>
    <property type="match status" value="1"/>
</dbReference>
<keyword evidence="3" id="KW-1003">Cell membrane</keyword>
<feature type="transmembrane region" description="Helical" evidence="7">
    <location>
        <begin position="216"/>
        <end position="236"/>
    </location>
</feature>
<dbReference type="InterPro" id="IPR049278">
    <property type="entry name" value="MS_channel_C"/>
</dbReference>
<feature type="signal peptide" evidence="8">
    <location>
        <begin position="1"/>
        <end position="16"/>
    </location>
</feature>
<dbReference type="Pfam" id="PF00924">
    <property type="entry name" value="MS_channel_2nd"/>
    <property type="match status" value="1"/>
</dbReference>
<dbReference type="STRING" id="1618023.UH38_21410"/>
<dbReference type="SUPFAM" id="SSF82689">
    <property type="entry name" value="Mechanosensitive channel protein MscS (YggB), C-terminal domain"/>
    <property type="match status" value="1"/>
</dbReference>
<comment type="subcellular location">
    <subcellularLocation>
        <location evidence="1">Cell membrane</location>
        <topology evidence="1">Multi-pass membrane protein</topology>
    </subcellularLocation>
</comment>
<dbReference type="EMBL" id="JYON01000032">
    <property type="protein sequence ID" value="KJH69903.1"/>
    <property type="molecule type" value="Genomic_DNA"/>
</dbReference>
<comment type="caution">
    <text evidence="11">The sequence shown here is derived from an EMBL/GenBank/DDBJ whole genome shotgun (WGS) entry which is preliminary data.</text>
</comment>
<dbReference type="FunFam" id="2.30.30.60:FF:000001">
    <property type="entry name" value="MscS Mechanosensitive ion channel"/>
    <property type="match status" value="1"/>
</dbReference>
<dbReference type="Gene3D" id="3.30.70.100">
    <property type="match status" value="1"/>
</dbReference>
<sequence length="538" mass="59349">MGAIALTILVISPASAQITIPDIFGNSNSPQPSPSSQPVDAWVRLDGRRLFKITATDRNSLLQRLATVETRLRTISQQYFAGNAADINVEPQLNKNNKNSRDIVVDNQTLLTITPQDAKLQGESDVDKYAQTIATSLEQELKTAKQERQASYLRTQGAIAGGILCGMVLTSWAIRRWQHRIKLPPIPMATMSTSDAVSTQLSQQQQRNIQEIRQRLSQLAQAVVWGGGTLLILRLFPYTRIVPVWLFMVLKDPMMVGLVALGTYVVIRLSYVLIDRSTSVLVNNTLMLTQEDSLRLQLRVATISGVTKSIATLSGFTIGALVALSVLGVNIVPILTGASLIGVGISLASQNLIKDAINGFLIILEDQYAIGDVINVGTFGGLVENLNLRITQLRDSEGRLITIPNSEIKTVANLSSRWSRADLNIPISYNTDIDAALNLIKSIGLGMDGETQWQDYILEPPQVLGVEQFSDRGLMIRVWIKTQPLKQWEVAREYRRRIKIAFDSAGIDIPLPQQSVWLNEPGELSKAPNDGKKLPKER</sequence>
<evidence type="ECO:0000256" key="5">
    <source>
        <dbReference type="ARBA" id="ARBA00022989"/>
    </source>
</evidence>
<protein>
    <submittedName>
        <fullName evidence="11">Mechanosensitive ion channel protein MscS</fullName>
    </submittedName>
</protein>
<dbReference type="InterPro" id="IPR011066">
    <property type="entry name" value="MscS_channel_C_sf"/>
</dbReference>
<dbReference type="Gene3D" id="2.30.30.60">
    <property type="match status" value="1"/>
</dbReference>
<feature type="domain" description="Mechanosensitive ion channel MscS" evidence="9">
    <location>
        <begin position="351"/>
        <end position="415"/>
    </location>
</feature>
<dbReference type="GO" id="GO:0008381">
    <property type="term" value="F:mechanosensitive monoatomic ion channel activity"/>
    <property type="evidence" value="ECO:0007669"/>
    <property type="project" value="InterPro"/>
</dbReference>
<accession>A0A0D8ZM50</accession>
<feature type="transmembrane region" description="Helical" evidence="7">
    <location>
        <begin position="157"/>
        <end position="174"/>
    </location>
</feature>
<evidence type="ECO:0000256" key="4">
    <source>
        <dbReference type="ARBA" id="ARBA00022692"/>
    </source>
</evidence>
<dbReference type="InterPro" id="IPR011014">
    <property type="entry name" value="MscS_channel_TM-2"/>
</dbReference>
<dbReference type="AlphaFoldDB" id="A0A0D8ZM50"/>
<evidence type="ECO:0000256" key="7">
    <source>
        <dbReference type="SAM" id="Phobius"/>
    </source>
</evidence>
<feature type="chain" id="PRO_5002337197" evidence="8">
    <location>
        <begin position="17"/>
        <end position="538"/>
    </location>
</feature>
<evidence type="ECO:0000259" key="9">
    <source>
        <dbReference type="Pfam" id="PF00924"/>
    </source>
</evidence>
<reference evidence="11 12" key="1">
    <citation type="submission" date="2015-02" db="EMBL/GenBank/DDBJ databases">
        <title>Draft genome of a novel marine cyanobacterium (Chroococcales) isolated from South Atlantic Ocean.</title>
        <authorList>
            <person name="Rigonato J."/>
            <person name="Alvarenga D.O."/>
            <person name="Branco L.H."/>
            <person name="Varani A.M."/>
            <person name="Brandini F.P."/>
            <person name="Fiore M.F."/>
        </authorList>
    </citation>
    <scope>NUCLEOTIDE SEQUENCE [LARGE SCALE GENOMIC DNA]</scope>
    <source>
        <strain evidence="11 12">CENA595</strain>
    </source>
</reference>
<dbReference type="SUPFAM" id="SSF50182">
    <property type="entry name" value="Sm-like ribonucleoproteins"/>
    <property type="match status" value="1"/>
</dbReference>
<dbReference type="Gene3D" id="1.10.287.1260">
    <property type="match status" value="1"/>
</dbReference>
<keyword evidence="8" id="KW-0732">Signal</keyword>
<evidence type="ECO:0000313" key="11">
    <source>
        <dbReference type="EMBL" id="KJH69903.1"/>
    </source>
</evidence>
<dbReference type="InterPro" id="IPR006685">
    <property type="entry name" value="MscS_channel_2nd"/>
</dbReference>
<dbReference type="Proteomes" id="UP000032452">
    <property type="component" value="Unassembled WGS sequence"/>
</dbReference>
<proteinExistence type="inferred from homology"/>
<dbReference type="PANTHER" id="PTHR30460">
    <property type="entry name" value="MODERATE CONDUCTANCE MECHANOSENSITIVE CHANNEL YBIO"/>
    <property type="match status" value="1"/>
</dbReference>
<dbReference type="InterPro" id="IPR023408">
    <property type="entry name" value="MscS_beta-dom_sf"/>
</dbReference>
<keyword evidence="6 7" id="KW-0472">Membrane</keyword>
<evidence type="ECO:0000256" key="3">
    <source>
        <dbReference type="ARBA" id="ARBA00022475"/>
    </source>
</evidence>
<keyword evidence="4 7" id="KW-0812">Transmembrane</keyword>
<evidence type="ECO:0000256" key="6">
    <source>
        <dbReference type="ARBA" id="ARBA00023136"/>
    </source>
</evidence>
<dbReference type="SUPFAM" id="SSF82861">
    <property type="entry name" value="Mechanosensitive channel protein MscS (YggB), transmembrane region"/>
    <property type="match status" value="1"/>
</dbReference>
<feature type="domain" description="Mechanosensitive ion channel MscS C-terminal" evidence="10">
    <location>
        <begin position="422"/>
        <end position="509"/>
    </location>
</feature>
<evidence type="ECO:0000256" key="1">
    <source>
        <dbReference type="ARBA" id="ARBA00004651"/>
    </source>
</evidence>
<organism evidence="11 12">
    <name type="scientific">Aliterella atlantica CENA595</name>
    <dbReference type="NCBI Taxonomy" id="1618023"/>
    <lineage>
        <taxon>Bacteria</taxon>
        <taxon>Bacillati</taxon>
        <taxon>Cyanobacteriota</taxon>
        <taxon>Cyanophyceae</taxon>
        <taxon>Chroococcidiopsidales</taxon>
        <taxon>Aliterellaceae</taxon>
        <taxon>Aliterella</taxon>
    </lineage>
</organism>
<dbReference type="PANTHER" id="PTHR30460:SF0">
    <property type="entry name" value="MODERATE CONDUCTANCE MECHANOSENSITIVE CHANNEL YBIO"/>
    <property type="match status" value="1"/>
</dbReference>
<evidence type="ECO:0000256" key="8">
    <source>
        <dbReference type="SAM" id="SignalP"/>
    </source>
</evidence>
<evidence type="ECO:0000259" key="10">
    <source>
        <dbReference type="Pfam" id="PF21082"/>
    </source>
</evidence>
<feature type="transmembrane region" description="Helical" evidence="7">
    <location>
        <begin position="318"/>
        <end position="345"/>
    </location>
</feature>
<dbReference type="InterPro" id="IPR010920">
    <property type="entry name" value="LSM_dom_sf"/>
</dbReference>
<dbReference type="PATRIC" id="fig|1618023.3.peg.2586"/>
<keyword evidence="12" id="KW-1185">Reference proteome</keyword>
<evidence type="ECO:0000256" key="2">
    <source>
        <dbReference type="ARBA" id="ARBA00008017"/>
    </source>
</evidence>